<dbReference type="PATRIC" id="fig|1550241.5.peg.415"/>
<dbReference type="HOGENOM" id="CLU_120482_0_0_2"/>
<organism evidence="1 2">
    <name type="scientific">Infirmifilum uzonense</name>
    <dbReference type="NCBI Taxonomy" id="1550241"/>
    <lineage>
        <taxon>Archaea</taxon>
        <taxon>Thermoproteota</taxon>
        <taxon>Thermoprotei</taxon>
        <taxon>Thermofilales</taxon>
        <taxon>Thermofilaceae</taxon>
        <taxon>Infirmifilum</taxon>
    </lineage>
</organism>
<dbReference type="Proteomes" id="UP000067434">
    <property type="component" value="Chromosome"/>
</dbReference>
<evidence type="ECO:0000313" key="1">
    <source>
        <dbReference type="EMBL" id="AKG38302.1"/>
    </source>
</evidence>
<evidence type="ECO:0000313" key="2">
    <source>
        <dbReference type="Proteomes" id="UP000067434"/>
    </source>
</evidence>
<name>A0A0F7FGN0_9CREN</name>
<dbReference type="EMBL" id="CP009961">
    <property type="protein sequence ID" value="AKG38302.1"/>
    <property type="molecule type" value="Genomic_DNA"/>
</dbReference>
<dbReference type="GO" id="GO:0005840">
    <property type="term" value="C:ribosome"/>
    <property type="evidence" value="ECO:0007669"/>
    <property type="project" value="UniProtKB-KW"/>
</dbReference>
<dbReference type="AlphaFoldDB" id="A0A0F7FGN0"/>
<reference evidence="1 2" key="1">
    <citation type="journal article" date="2015" name="Stand. Genomic Sci.">
        <title>Complete genome sequence of and proposal of Thermofilum uzonense sp. nov. a novel hyperthermophilic crenarchaeon and emended description of the genus Thermofilum.</title>
        <authorList>
            <person name="Toshchakov S.V."/>
            <person name="Korzhenkov A.A."/>
            <person name="Samarov N.I."/>
            <person name="Mazunin I.O."/>
            <person name="Mozhey O.I."/>
            <person name="Shmyr I.S."/>
            <person name="Derbikova K.S."/>
            <person name="Taranov E.A."/>
            <person name="Dominova I.N."/>
            <person name="Bonch-Osmolovskaya E.A."/>
            <person name="Patrushev M.V."/>
            <person name="Podosokorskaya O.A."/>
            <person name="Kublanov I.V."/>
        </authorList>
    </citation>
    <scope>NUCLEOTIDE SEQUENCE [LARGE SCALE GENOMIC DNA]</scope>
    <source>
        <strain evidence="1 2">1807-2</strain>
    </source>
</reference>
<dbReference type="InterPro" id="IPR004260">
    <property type="entry name" value="Pyr-dimer_DNA_glycosylase"/>
</dbReference>
<dbReference type="RefSeq" id="WP_052883678.1">
    <property type="nucleotide sequence ID" value="NZ_CP009961.1"/>
</dbReference>
<sequence length="147" mass="17756">MRLWSIHPRYLDRYGLLGLWREALLAQKVLEGLTKGYTSHPQLERFRATSDPVLYIGTYLYHVYDEGVKRGYSFNKDKIIRYDLSLRLPVTEGQIIFEFNHLLRKLKERDPSRYEAIRRINRIETHPLFYVVPGDIEPWEKRREYLL</sequence>
<proteinExistence type="predicted"/>
<gene>
    <name evidence="1" type="ORF">MA03_02035</name>
</gene>
<dbReference type="GeneID" id="25400972"/>
<keyword evidence="1" id="KW-0689">Ribosomal protein</keyword>
<dbReference type="KEGG" id="thf:MA03_02035"/>
<dbReference type="Pfam" id="PF03013">
    <property type="entry name" value="Pyr_excise"/>
    <property type="match status" value="1"/>
</dbReference>
<keyword evidence="2" id="KW-1185">Reference proteome</keyword>
<keyword evidence="1" id="KW-0687">Ribonucleoprotein</keyword>
<dbReference type="OrthoDB" id="70703at2157"/>
<protein>
    <submittedName>
        <fullName evidence="1">50S ribosomal protein L24</fullName>
    </submittedName>
</protein>
<accession>A0A0F7FGN0</accession>